<dbReference type="SUPFAM" id="SSF52540">
    <property type="entry name" value="P-loop containing nucleoside triphosphate hydrolases"/>
    <property type="match status" value="1"/>
</dbReference>
<protein>
    <submittedName>
        <fullName evidence="2">Sulfotransferase</fullName>
    </submittedName>
</protein>
<dbReference type="EMBL" id="CP032551">
    <property type="protein sequence ID" value="QGT96735.1"/>
    <property type="molecule type" value="Genomic_DNA"/>
</dbReference>
<evidence type="ECO:0000313" key="2">
    <source>
        <dbReference type="EMBL" id="QGT96735.1"/>
    </source>
</evidence>
<gene>
    <name evidence="2" type="ORF">D3795_11445</name>
</gene>
<dbReference type="PANTHER" id="PTHR12788:SF10">
    <property type="entry name" value="PROTEIN-TYROSINE SULFOTRANSFERASE"/>
    <property type="match status" value="1"/>
</dbReference>
<dbReference type="PANTHER" id="PTHR12788">
    <property type="entry name" value="PROTEIN-TYROSINE SULFOTRANSFERASE 2"/>
    <property type="match status" value="1"/>
</dbReference>
<dbReference type="InterPro" id="IPR027417">
    <property type="entry name" value="P-loop_NTPase"/>
</dbReference>
<dbReference type="Gene3D" id="3.40.50.300">
    <property type="entry name" value="P-loop containing nucleotide triphosphate hydrolases"/>
    <property type="match status" value="1"/>
</dbReference>
<dbReference type="Proteomes" id="UP000427820">
    <property type="component" value="Chromosome"/>
</dbReference>
<dbReference type="KEGG" id="panm:D3795_11445"/>
<dbReference type="Pfam" id="PF13469">
    <property type="entry name" value="Sulfotransfer_3"/>
    <property type="match status" value="1"/>
</dbReference>
<organism evidence="2 3">
    <name type="scientific">Pseudidiomarina andamanensis</name>
    <dbReference type="NCBI Taxonomy" id="1940690"/>
    <lineage>
        <taxon>Bacteria</taxon>
        <taxon>Pseudomonadati</taxon>
        <taxon>Pseudomonadota</taxon>
        <taxon>Gammaproteobacteria</taxon>
        <taxon>Alteromonadales</taxon>
        <taxon>Idiomarinaceae</taxon>
        <taxon>Pseudidiomarina</taxon>
    </lineage>
</organism>
<dbReference type="RefSeq" id="WP_156268858.1">
    <property type="nucleotide sequence ID" value="NZ_CP032551.1"/>
</dbReference>
<name>A0AA92IMJ8_9GAMM</name>
<proteinExistence type="predicted"/>
<evidence type="ECO:0000256" key="1">
    <source>
        <dbReference type="ARBA" id="ARBA00022679"/>
    </source>
</evidence>
<reference evidence="2 3" key="1">
    <citation type="submission" date="2018-09" db="EMBL/GenBank/DDBJ databases">
        <title>Whole genome sequencing of Idiomarina andamanensis W-5T (LMG 29773T= JCM 31645T).</title>
        <authorList>
            <person name="Das S.K."/>
        </authorList>
    </citation>
    <scope>NUCLEOTIDE SEQUENCE [LARGE SCALE GENOMIC DNA]</scope>
    <source>
        <strain evidence="2 3">W-5T</strain>
    </source>
</reference>
<keyword evidence="1" id="KW-0808">Transferase</keyword>
<dbReference type="AlphaFoldDB" id="A0AA92IMJ8"/>
<keyword evidence="3" id="KW-1185">Reference proteome</keyword>
<evidence type="ECO:0000313" key="3">
    <source>
        <dbReference type="Proteomes" id="UP000427820"/>
    </source>
</evidence>
<sequence>MSKNKSSLTNFDECSPFFILGNPRSGTSMFRMMLNSHPEMVVPPECGFLEWLHSDFSDFSPETKGYEQFAKSVCASKKFETWGVEYSQLLETLVEYSPQNYRELCLCVYLSYAKKIGKRAIRVGDKNNYYMKRLNVLDDRFPLSKKVFILRDGRDVACSYLKLNEVKTTSEYYPNLSSNIREIAEEWRVNAESAAAYEKSGALVVKYEDLLSQADVVLKEVCSYLSIYYSESMLDFAQNNDEPVSFLQWKGKTTLDIQSDNKGNYKTILSDTECAEFEDVAGQMLKFHGYMS</sequence>
<dbReference type="GO" id="GO:0008476">
    <property type="term" value="F:protein-tyrosine sulfotransferase activity"/>
    <property type="evidence" value="ECO:0007669"/>
    <property type="project" value="InterPro"/>
</dbReference>
<dbReference type="InterPro" id="IPR026634">
    <property type="entry name" value="TPST-like"/>
</dbReference>
<accession>A0AA92IMJ8</accession>